<feature type="region of interest" description="Disordered" evidence="1">
    <location>
        <begin position="94"/>
        <end position="115"/>
    </location>
</feature>
<dbReference type="AlphaFoldDB" id="A0A2S4LWU7"/>
<feature type="compositionally biased region" description="Polar residues" evidence="1">
    <location>
        <begin position="105"/>
        <end position="115"/>
    </location>
</feature>
<evidence type="ECO:0000313" key="3">
    <source>
        <dbReference type="EMBL" id="POR46932.1"/>
    </source>
</evidence>
<evidence type="ECO:0000259" key="2">
    <source>
        <dbReference type="Pfam" id="PF23544"/>
    </source>
</evidence>
<comment type="caution">
    <text evidence="3">The sequence shown here is derived from an EMBL/GenBank/DDBJ whole genome shotgun (WGS) entry which is preliminary data.</text>
</comment>
<dbReference type="RefSeq" id="WP_103720787.1">
    <property type="nucleotide sequence ID" value="NZ_PQFZ01000021.1"/>
</dbReference>
<dbReference type="InterPro" id="IPR056362">
    <property type="entry name" value="AtuA-like_ferredoxin_dom"/>
</dbReference>
<dbReference type="PANTHER" id="PTHR47708:SF2">
    <property type="entry name" value="SI:CH73-132F6.5"/>
    <property type="match status" value="1"/>
</dbReference>
<protein>
    <recommendedName>
        <fullName evidence="2">AtuA-like ferredoxin-fold domain-containing protein</fullName>
    </recommendedName>
</protein>
<reference evidence="3 4" key="1">
    <citation type="submission" date="2018-01" db="EMBL/GenBank/DDBJ databases">
        <title>Genomic Encyclopedia of Type Strains, Phase III (KMG-III): the genomes of soil and plant-associated and newly described type strains.</title>
        <authorList>
            <person name="Whitman W."/>
        </authorList>
    </citation>
    <scope>NUCLEOTIDE SEQUENCE [LARGE SCALE GENOMIC DNA]</scope>
    <source>
        <strain evidence="3 4">1131</strain>
    </source>
</reference>
<evidence type="ECO:0000313" key="4">
    <source>
        <dbReference type="Proteomes" id="UP000236919"/>
    </source>
</evidence>
<gene>
    <name evidence="3" type="ORF">CYD53_12116</name>
</gene>
<dbReference type="Pfam" id="PF23544">
    <property type="entry name" value="AtuA_ferredoxin"/>
    <property type="match status" value="1"/>
</dbReference>
<organism evidence="3 4">
    <name type="scientific">Bosea psychrotolerans</name>
    <dbReference type="NCBI Taxonomy" id="1871628"/>
    <lineage>
        <taxon>Bacteria</taxon>
        <taxon>Pseudomonadati</taxon>
        <taxon>Pseudomonadota</taxon>
        <taxon>Alphaproteobacteria</taxon>
        <taxon>Hyphomicrobiales</taxon>
        <taxon>Boseaceae</taxon>
        <taxon>Bosea</taxon>
    </lineage>
</organism>
<keyword evidence="4" id="KW-1185">Reference proteome</keyword>
<feature type="domain" description="AtuA-like ferredoxin-fold" evidence="2">
    <location>
        <begin position="1"/>
        <end position="99"/>
    </location>
</feature>
<proteinExistence type="predicted"/>
<sequence length="115" mass="12294">MKLRELAHSRTGDKGNTSSISVIAYEAAGYALLLRHVTAERVKAHFGELVAGEVVRYEIPSLGALNFVLRQALGGGVTRSLTLDTHGKGLSSALLDLDIPDESPSRTTPQQDGDH</sequence>
<dbReference type="EMBL" id="PQFZ01000021">
    <property type="protein sequence ID" value="POR46932.1"/>
    <property type="molecule type" value="Genomic_DNA"/>
</dbReference>
<dbReference type="Proteomes" id="UP000236919">
    <property type="component" value="Unassembled WGS sequence"/>
</dbReference>
<accession>A0A2S4LWU7</accession>
<dbReference type="OrthoDB" id="21390at2"/>
<dbReference type="PANTHER" id="PTHR47708">
    <property type="match status" value="1"/>
</dbReference>
<evidence type="ECO:0000256" key="1">
    <source>
        <dbReference type="SAM" id="MobiDB-lite"/>
    </source>
</evidence>
<name>A0A2S4LWU7_9HYPH</name>